<name>A0ABU6YCS6_9FABA</name>
<feature type="compositionally biased region" description="Basic residues" evidence="1">
    <location>
        <begin position="89"/>
        <end position="103"/>
    </location>
</feature>
<dbReference type="PANTHER" id="PTHR35686:SF1">
    <property type="entry name" value="KINETOCHORE PROTEIN"/>
    <property type="match status" value="1"/>
</dbReference>
<feature type="compositionally biased region" description="Acidic residues" evidence="1">
    <location>
        <begin position="37"/>
        <end position="54"/>
    </location>
</feature>
<comment type="caution">
    <text evidence="2">The sequence shown here is derived from an EMBL/GenBank/DDBJ whole genome shotgun (WGS) entry which is preliminary data.</text>
</comment>
<feature type="region of interest" description="Disordered" evidence="1">
    <location>
        <begin position="1"/>
        <end position="133"/>
    </location>
</feature>
<dbReference type="PANTHER" id="PTHR35686">
    <property type="entry name" value="KINETOCHORE PROTEIN"/>
    <property type="match status" value="1"/>
</dbReference>
<proteinExistence type="predicted"/>
<sequence>MSSLSHKCGNFDPSISDRLPEKKADEPWASATLDLDHLEDNDDVELTSDTEPAETEPVAPGPNLPSMADLFENLQDKTPLVSYFPHDQTRRKIGHTVQKRSRSHLPDMIPDREDSPDLADSGSSSDNEVSDQHMRITFCGKKTQTMADRFQEALGTSSVIAEDTHRRAGIFGKLQQVMQKEKERDLDFWKRLQS</sequence>
<dbReference type="EMBL" id="JASCZI010241767">
    <property type="protein sequence ID" value="MED6206598.1"/>
    <property type="molecule type" value="Genomic_DNA"/>
</dbReference>
<keyword evidence="3" id="KW-1185">Reference proteome</keyword>
<organism evidence="2 3">
    <name type="scientific">Stylosanthes scabra</name>
    <dbReference type="NCBI Taxonomy" id="79078"/>
    <lineage>
        <taxon>Eukaryota</taxon>
        <taxon>Viridiplantae</taxon>
        <taxon>Streptophyta</taxon>
        <taxon>Embryophyta</taxon>
        <taxon>Tracheophyta</taxon>
        <taxon>Spermatophyta</taxon>
        <taxon>Magnoliopsida</taxon>
        <taxon>eudicotyledons</taxon>
        <taxon>Gunneridae</taxon>
        <taxon>Pentapetalae</taxon>
        <taxon>rosids</taxon>
        <taxon>fabids</taxon>
        <taxon>Fabales</taxon>
        <taxon>Fabaceae</taxon>
        <taxon>Papilionoideae</taxon>
        <taxon>50 kb inversion clade</taxon>
        <taxon>dalbergioids sensu lato</taxon>
        <taxon>Dalbergieae</taxon>
        <taxon>Pterocarpus clade</taxon>
        <taxon>Stylosanthes</taxon>
    </lineage>
</organism>
<accession>A0ABU6YCS6</accession>
<dbReference type="Proteomes" id="UP001341840">
    <property type="component" value="Unassembled WGS sequence"/>
</dbReference>
<evidence type="ECO:0000256" key="1">
    <source>
        <dbReference type="SAM" id="MobiDB-lite"/>
    </source>
</evidence>
<protein>
    <submittedName>
        <fullName evidence="2">Uncharacterized protein</fullName>
    </submittedName>
</protein>
<gene>
    <name evidence="2" type="ORF">PIB30_028314</name>
</gene>
<evidence type="ECO:0000313" key="2">
    <source>
        <dbReference type="EMBL" id="MED6206598.1"/>
    </source>
</evidence>
<evidence type="ECO:0000313" key="3">
    <source>
        <dbReference type="Proteomes" id="UP001341840"/>
    </source>
</evidence>
<reference evidence="2 3" key="1">
    <citation type="journal article" date="2023" name="Plants (Basel)">
        <title>Bridging the Gap: Combining Genomics and Transcriptomics Approaches to Understand Stylosanthes scabra, an Orphan Legume from the Brazilian Caatinga.</title>
        <authorList>
            <person name="Ferreira-Neto J.R.C."/>
            <person name="da Silva M.D."/>
            <person name="Binneck E."/>
            <person name="de Melo N.F."/>
            <person name="da Silva R.H."/>
            <person name="de Melo A.L.T.M."/>
            <person name="Pandolfi V."/>
            <person name="Bustamante F.O."/>
            <person name="Brasileiro-Vidal A.C."/>
            <person name="Benko-Iseppon A.M."/>
        </authorList>
    </citation>
    <scope>NUCLEOTIDE SEQUENCE [LARGE SCALE GENOMIC DNA]</scope>
    <source>
        <tissue evidence="2">Leaves</tissue>
    </source>
</reference>